<dbReference type="InterPro" id="IPR036291">
    <property type="entry name" value="NAD(P)-bd_dom_sf"/>
</dbReference>
<name>A0AAN0M0G2_9RHOB</name>
<dbReference type="Gene3D" id="3.40.50.720">
    <property type="entry name" value="NAD(P)-binding Rossmann-like Domain"/>
    <property type="match status" value="1"/>
</dbReference>
<gene>
    <name evidence="4" type="ORF">AABB28_13545</name>
</gene>
<dbReference type="SUPFAM" id="SSF51735">
    <property type="entry name" value="NAD(P)-binding Rossmann-fold domains"/>
    <property type="match status" value="1"/>
</dbReference>
<dbReference type="Pfam" id="PF00106">
    <property type="entry name" value="adh_short"/>
    <property type="match status" value="1"/>
</dbReference>
<dbReference type="Proteomes" id="UP001451782">
    <property type="component" value="Chromosome"/>
</dbReference>
<dbReference type="PANTHER" id="PTHR43639">
    <property type="entry name" value="OXIDOREDUCTASE, SHORT-CHAIN DEHYDROGENASE/REDUCTASE FAMILY (AFU_ORTHOLOGUE AFUA_5G02870)"/>
    <property type="match status" value="1"/>
</dbReference>
<proteinExistence type="inferred from homology"/>
<comment type="similarity">
    <text evidence="1 3">Belongs to the short-chain dehydrogenases/reductases (SDR) family.</text>
</comment>
<dbReference type="PANTHER" id="PTHR43639:SF1">
    <property type="entry name" value="SHORT-CHAIN DEHYDROGENASE_REDUCTASE FAMILY PROTEIN"/>
    <property type="match status" value="1"/>
</dbReference>
<dbReference type="EMBL" id="CP151762">
    <property type="protein sequence ID" value="WZU62884.1"/>
    <property type="molecule type" value="Genomic_DNA"/>
</dbReference>
<dbReference type="PRINTS" id="PR00080">
    <property type="entry name" value="SDRFAMILY"/>
</dbReference>
<dbReference type="AlphaFoldDB" id="A0AAN0M0G2"/>
<evidence type="ECO:0000313" key="4">
    <source>
        <dbReference type="EMBL" id="WZU62884.1"/>
    </source>
</evidence>
<dbReference type="GO" id="GO:0016491">
    <property type="term" value="F:oxidoreductase activity"/>
    <property type="evidence" value="ECO:0007669"/>
    <property type="project" value="UniProtKB-KW"/>
</dbReference>
<evidence type="ECO:0000256" key="3">
    <source>
        <dbReference type="RuleBase" id="RU000363"/>
    </source>
</evidence>
<sequence>MTKVVMVSGGGRGLGAAITRGLIDAGWTVSLGLRDLSQANQFGDAVSAQAFDATDPASATAWVDATVARHGQLNAIVNNAGILRMVDFEQGTEDDLDDLWAINVKAPFRLIKAAMPHLRACGEGRVVNIASTDAKRFRQGTSIGYSMTKHALHVLTQATRAAGYDDGVRATALCPGAIDTDLIANIPGVTPKADRLTPETVAGLVTMLLALPNQASVPELVANTRYESLI</sequence>
<dbReference type="PRINTS" id="PR00081">
    <property type="entry name" value="GDHRDH"/>
</dbReference>
<protein>
    <submittedName>
        <fullName evidence="4">SDR family NAD(P)-dependent oxidoreductase</fullName>
    </submittedName>
</protein>
<evidence type="ECO:0000313" key="5">
    <source>
        <dbReference type="Proteomes" id="UP001451782"/>
    </source>
</evidence>
<keyword evidence="5" id="KW-1185">Reference proteome</keyword>
<accession>A0AAN0M0G2</accession>
<evidence type="ECO:0000256" key="1">
    <source>
        <dbReference type="ARBA" id="ARBA00006484"/>
    </source>
</evidence>
<reference evidence="4 5" key="1">
    <citation type="submission" date="2024-04" db="EMBL/GenBank/DDBJ databases">
        <title>Phylogenomic analyses of a clade within the roseobacter group suggest taxonomic reassignments of species of the genera Aestuariivita, Citreicella, Loktanella, Nautella, Pelagibaca, Ruegeria, Thalassobius, Thiobacimonas and Tropicibacter, and the proposal o.</title>
        <authorList>
            <person name="Jeon C.O."/>
        </authorList>
    </citation>
    <scope>NUCLEOTIDE SEQUENCE [LARGE SCALE GENOMIC DNA]</scope>
    <source>
        <strain evidence="4 5">G8-12</strain>
    </source>
</reference>
<dbReference type="RefSeq" id="WP_342069280.1">
    <property type="nucleotide sequence ID" value="NZ_CP151762.1"/>
</dbReference>
<dbReference type="InterPro" id="IPR002347">
    <property type="entry name" value="SDR_fam"/>
</dbReference>
<evidence type="ECO:0000256" key="2">
    <source>
        <dbReference type="ARBA" id="ARBA00023002"/>
    </source>
</evidence>
<keyword evidence="2" id="KW-0560">Oxidoreductase</keyword>
<dbReference type="KEGG" id="yag:AABB28_13545"/>
<organism evidence="4 5">
    <name type="scientific">Yoonia algicola</name>
    <dbReference type="NCBI Taxonomy" id="3137368"/>
    <lineage>
        <taxon>Bacteria</taxon>
        <taxon>Pseudomonadati</taxon>
        <taxon>Pseudomonadota</taxon>
        <taxon>Alphaproteobacteria</taxon>
        <taxon>Rhodobacterales</taxon>
        <taxon>Paracoccaceae</taxon>
        <taxon>Yoonia</taxon>
    </lineage>
</organism>